<protein>
    <submittedName>
        <fullName evidence="1">Inositol monophosphatase family protein</fullName>
    </submittedName>
</protein>
<accession>A0ACC6M1R9</accession>
<dbReference type="Proteomes" id="UP001277972">
    <property type="component" value="Unassembled WGS sequence"/>
</dbReference>
<sequence length="267" mass="29896">MDIAIRQQIFEDAKEWIYQAGQQIREQMNNPYEIDTKSNANDLVTAVDKSTEQFFAEKIRGTYPGHSIVGEEGYGDKVESLDGTLWIVDPIDGTMNFVHQKRNFAISIGIYHDGIGEIGLIYNVMDDVLYSAKKGEGAYREQVKLPLLRDDVKLETSVLGLNAQLVCENKYYNAKKIQQLIRDCRGTRSYGSAALEFAHVAEGILDGYVSMRLAPWDIAAGIVLVEEVGGVTVQATGKPVNLLQNSTILTTNKQIKDRVIDHYIEFN</sequence>
<evidence type="ECO:0000313" key="1">
    <source>
        <dbReference type="EMBL" id="MDX8044887.1"/>
    </source>
</evidence>
<comment type="caution">
    <text evidence="1">The sequence shown here is derived from an EMBL/GenBank/DDBJ whole genome shotgun (WGS) entry which is preliminary data.</text>
</comment>
<evidence type="ECO:0000313" key="2">
    <source>
        <dbReference type="Proteomes" id="UP001277972"/>
    </source>
</evidence>
<keyword evidence="2" id="KW-1185">Reference proteome</keyword>
<organism evidence="1 2">
    <name type="scientific">Gracilibacillus pellucidus</name>
    <dbReference type="NCBI Taxonomy" id="3095368"/>
    <lineage>
        <taxon>Bacteria</taxon>
        <taxon>Bacillati</taxon>
        <taxon>Bacillota</taxon>
        <taxon>Bacilli</taxon>
        <taxon>Bacillales</taxon>
        <taxon>Bacillaceae</taxon>
        <taxon>Gracilibacillus</taxon>
    </lineage>
</organism>
<proteinExistence type="predicted"/>
<gene>
    <name evidence="1" type="ORF">SH601_02710</name>
</gene>
<dbReference type="EMBL" id="JAWZSR010000001">
    <property type="protein sequence ID" value="MDX8044887.1"/>
    <property type="molecule type" value="Genomic_DNA"/>
</dbReference>
<name>A0ACC6M1R9_9BACI</name>
<reference evidence="1" key="1">
    <citation type="submission" date="2023-11" db="EMBL/GenBank/DDBJ databases">
        <title>Gracilibacillus pellucida a moderately halophilic bacterium isolated from saline soil in Xinjiang province.</title>
        <authorList>
            <person name="Zhang Z."/>
            <person name="Tan F."/>
            <person name="Wang Y."/>
            <person name="Xia M."/>
        </authorList>
    </citation>
    <scope>NUCLEOTIDE SEQUENCE</scope>
    <source>
        <strain evidence="1">S3-1-1</strain>
    </source>
</reference>